<feature type="transmembrane region" description="Helical" evidence="8">
    <location>
        <begin position="133"/>
        <end position="151"/>
    </location>
</feature>
<keyword evidence="3" id="KW-0813">Transport</keyword>
<reference evidence="10" key="1">
    <citation type="journal article" date="2019" name="Int. J. Syst. Evol. Microbiol.">
        <title>The Global Catalogue of Microorganisms (GCM) 10K type strain sequencing project: providing services to taxonomists for standard genome sequencing and annotation.</title>
        <authorList>
            <consortium name="The Broad Institute Genomics Platform"/>
            <consortium name="The Broad Institute Genome Sequencing Center for Infectious Disease"/>
            <person name="Wu L."/>
            <person name="Ma J."/>
        </authorList>
    </citation>
    <scope>NUCLEOTIDE SEQUENCE [LARGE SCALE GENOMIC DNA]</scope>
    <source>
        <strain evidence="10">CGMCC 1.10363</strain>
    </source>
</reference>
<gene>
    <name evidence="9" type="ORF">ACFOYW_11630</name>
</gene>
<evidence type="ECO:0000256" key="7">
    <source>
        <dbReference type="ARBA" id="ARBA00023136"/>
    </source>
</evidence>
<evidence type="ECO:0000313" key="10">
    <source>
        <dbReference type="Proteomes" id="UP001595900"/>
    </source>
</evidence>
<feature type="transmembrane region" description="Helical" evidence="8">
    <location>
        <begin position="200"/>
        <end position="224"/>
    </location>
</feature>
<keyword evidence="6 8" id="KW-1133">Transmembrane helix</keyword>
<dbReference type="Proteomes" id="UP001595900">
    <property type="component" value="Unassembled WGS sequence"/>
</dbReference>
<feature type="transmembrane region" description="Helical" evidence="8">
    <location>
        <begin position="317"/>
        <end position="336"/>
    </location>
</feature>
<comment type="subcellular location">
    <subcellularLocation>
        <location evidence="1">Cell membrane</location>
        <topology evidence="1">Multi-pass membrane protein</topology>
    </subcellularLocation>
</comment>
<name>A0ABV8Q949_9MICO</name>
<dbReference type="RefSeq" id="WP_390229093.1">
    <property type="nucleotide sequence ID" value="NZ_JBHSCN010000005.1"/>
</dbReference>
<dbReference type="CDD" id="cd06550">
    <property type="entry name" value="TM_ABC_iron-siderophores_like"/>
    <property type="match status" value="1"/>
</dbReference>
<dbReference type="Gene3D" id="1.10.3470.10">
    <property type="entry name" value="ABC transporter involved in vitamin B12 uptake, BtuC"/>
    <property type="match status" value="1"/>
</dbReference>
<dbReference type="InterPro" id="IPR000522">
    <property type="entry name" value="ABC_transptr_permease_BtuC"/>
</dbReference>
<evidence type="ECO:0000313" key="9">
    <source>
        <dbReference type="EMBL" id="MFC4244025.1"/>
    </source>
</evidence>
<keyword evidence="7 8" id="KW-0472">Membrane</keyword>
<sequence length="350" mass="35404">MTGAVSTLRAAQAHRAPGRSRRVLAASVSAAVALALGLVALGIGDYPLSIAQVVHALVHDDGFATTVVVQWRLPRVAAALVFGAALGVSGALFQSLTRNPLGSPDVIGFSSGSYTGVLIGITLLPGLGIATGIWALAGGILSALIVYLLAYRRGVHGIRLIVTGIGVTAMLQALNVWLQLRAQTDVAMTASFWAAGSLGTVAWPGLWLTFAALAACAVLVLAAIRPLRQLELGDDHAAAHGLRVEAARLGIVVLGVVLTALPTAVAGPIAFVALASPQVSKRLAGGAGLPIGQSALTGAVLLLASDQLAQHALPQEIPVGIVTIVLGGLYLIALLARGARGPRGVRGGRA</sequence>
<dbReference type="EMBL" id="JBHSCN010000005">
    <property type="protein sequence ID" value="MFC4244025.1"/>
    <property type="molecule type" value="Genomic_DNA"/>
</dbReference>
<proteinExistence type="inferred from homology"/>
<comment type="similarity">
    <text evidence="2">Belongs to the binding-protein-dependent transport system permease family. FecCD subfamily.</text>
</comment>
<keyword evidence="10" id="KW-1185">Reference proteome</keyword>
<dbReference type="PANTHER" id="PTHR30472">
    <property type="entry name" value="FERRIC ENTEROBACTIN TRANSPORT SYSTEM PERMEASE PROTEIN"/>
    <property type="match status" value="1"/>
</dbReference>
<comment type="caution">
    <text evidence="9">The sequence shown here is derived from an EMBL/GenBank/DDBJ whole genome shotgun (WGS) entry which is preliminary data.</text>
</comment>
<keyword evidence="5 8" id="KW-0812">Transmembrane</keyword>
<feature type="transmembrane region" description="Helical" evidence="8">
    <location>
        <begin position="249"/>
        <end position="274"/>
    </location>
</feature>
<dbReference type="Pfam" id="PF01032">
    <property type="entry name" value="FecCD"/>
    <property type="match status" value="1"/>
</dbReference>
<feature type="transmembrane region" description="Helical" evidence="8">
    <location>
        <begin position="158"/>
        <end position="180"/>
    </location>
</feature>
<evidence type="ECO:0000256" key="1">
    <source>
        <dbReference type="ARBA" id="ARBA00004651"/>
    </source>
</evidence>
<dbReference type="SUPFAM" id="SSF81345">
    <property type="entry name" value="ABC transporter involved in vitamin B12 uptake, BtuC"/>
    <property type="match status" value="1"/>
</dbReference>
<evidence type="ECO:0000256" key="6">
    <source>
        <dbReference type="ARBA" id="ARBA00022989"/>
    </source>
</evidence>
<dbReference type="InterPro" id="IPR037294">
    <property type="entry name" value="ABC_BtuC-like"/>
</dbReference>
<accession>A0ABV8Q949</accession>
<evidence type="ECO:0000256" key="2">
    <source>
        <dbReference type="ARBA" id="ARBA00007935"/>
    </source>
</evidence>
<keyword evidence="4" id="KW-1003">Cell membrane</keyword>
<evidence type="ECO:0000256" key="5">
    <source>
        <dbReference type="ARBA" id="ARBA00022692"/>
    </source>
</evidence>
<feature type="transmembrane region" description="Helical" evidence="8">
    <location>
        <begin position="106"/>
        <end position="127"/>
    </location>
</feature>
<organism evidence="9 10">
    <name type="scientific">Gryllotalpicola reticulitermitis</name>
    <dbReference type="NCBI Taxonomy" id="1184153"/>
    <lineage>
        <taxon>Bacteria</taxon>
        <taxon>Bacillati</taxon>
        <taxon>Actinomycetota</taxon>
        <taxon>Actinomycetes</taxon>
        <taxon>Micrococcales</taxon>
        <taxon>Microbacteriaceae</taxon>
        <taxon>Gryllotalpicola</taxon>
    </lineage>
</organism>
<evidence type="ECO:0000256" key="3">
    <source>
        <dbReference type="ARBA" id="ARBA00022448"/>
    </source>
</evidence>
<dbReference type="PANTHER" id="PTHR30472:SF24">
    <property type="entry name" value="FERRIC ENTEROBACTIN TRANSPORT SYSTEM PERMEASE PROTEIN FEPG"/>
    <property type="match status" value="1"/>
</dbReference>
<evidence type="ECO:0000256" key="4">
    <source>
        <dbReference type="ARBA" id="ARBA00022475"/>
    </source>
</evidence>
<feature type="transmembrane region" description="Helical" evidence="8">
    <location>
        <begin position="23"/>
        <end position="43"/>
    </location>
</feature>
<protein>
    <submittedName>
        <fullName evidence="9">FecCD family ABC transporter permease</fullName>
    </submittedName>
</protein>
<feature type="transmembrane region" description="Helical" evidence="8">
    <location>
        <begin position="76"/>
        <end position="94"/>
    </location>
</feature>
<evidence type="ECO:0000256" key="8">
    <source>
        <dbReference type="SAM" id="Phobius"/>
    </source>
</evidence>